<reference evidence="2" key="1">
    <citation type="journal article" date="2015" name="PLoS Genet.">
        <title>Genome Sequence and Transcriptome Analyses of Chrysochromulina tobin: Metabolic Tools for Enhanced Algal Fitness in the Prominent Order Prymnesiales (Haptophyceae).</title>
        <authorList>
            <person name="Hovde B.T."/>
            <person name="Deodato C.R."/>
            <person name="Hunsperger H.M."/>
            <person name="Ryken S.A."/>
            <person name="Yost W."/>
            <person name="Jha R.K."/>
            <person name="Patterson J."/>
            <person name="Monnat R.J. Jr."/>
            <person name="Barlow S.B."/>
            <person name="Starkenburg S.R."/>
            <person name="Cattolico R.A."/>
        </authorList>
    </citation>
    <scope>NUCLEOTIDE SEQUENCE</scope>
    <source>
        <strain evidence="2">CCMP291</strain>
    </source>
</reference>
<dbReference type="EMBL" id="JWZX01001212">
    <property type="protein sequence ID" value="KOO34463.1"/>
    <property type="molecule type" value="Genomic_DNA"/>
</dbReference>
<protein>
    <submittedName>
        <fullName evidence="1">Uncharacterized protein</fullName>
    </submittedName>
</protein>
<accession>A0A0M0K7W5</accession>
<proteinExistence type="predicted"/>
<dbReference type="AlphaFoldDB" id="A0A0M0K7W5"/>
<keyword evidence="2" id="KW-1185">Reference proteome</keyword>
<name>A0A0M0K7W5_9EUKA</name>
<gene>
    <name evidence="1" type="ORF">Ctob_014452</name>
</gene>
<comment type="caution">
    <text evidence="1">The sequence shown here is derived from an EMBL/GenBank/DDBJ whole genome shotgun (WGS) entry which is preliminary data.</text>
</comment>
<evidence type="ECO:0000313" key="2">
    <source>
        <dbReference type="Proteomes" id="UP000037460"/>
    </source>
</evidence>
<sequence>MNEESRFVNEESRFVNEESRFVNEESRFVNEESRFVNEESRFVVNIVEHEGELEVKAQDADESSIFEEVAAVVQECAEQAAAAAEGDADYADAKMKAWLELTEEDEGVRTLDEALGVGGEPSEAPIRLVDARFLVALAKAEGGRLVGRDALPEGAFFDVSRLQRESYGSLENTLRVLAVSMPRLSGEHPDPTGVLLRRLGRVLDSFVEDDGGSYGVLLPYCSVSPPAGDGERYERALHGLASIYGYTAIPVLLLPALPADVDASGAASAAYAVLGWSLFESCVARLVKPPTMVIDVSKFEDEGGEEAPFLEPLVESCRALNTPPLLPAAFAAALRARAFVRDADREVLAAAYEAFFNAAFPSLDALLYDGEWVGR</sequence>
<evidence type="ECO:0000313" key="1">
    <source>
        <dbReference type="EMBL" id="KOO34463.1"/>
    </source>
</evidence>
<organism evidence="1 2">
    <name type="scientific">Chrysochromulina tobinii</name>
    <dbReference type="NCBI Taxonomy" id="1460289"/>
    <lineage>
        <taxon>Eukaryota</taxon>
        <taxon>Haptista</taxon>
        <taxon>Haptophyta</taxon>
        <taxon>Prymnesiophyceae</taxon>
        <taxon>Prymnesiales</taxon>
        <taxon>Chrysochromulinaceae</taxon>
        <taxon>Chrysochromulina</taxon>
    </lineage>
</organism>
<dbReference type="Proteomes" id="UP000037460">
    <property type="component" value="Unassembled WGS sequence"/>
</dbReference>